<dbReference type="AlphaFoldDB" id="A0A0G0ZGH2"/>
<proteinExistence type="predicted"/>
<keyword evidence="1" id="KW-0472">Membrane</keyword>
<sequence length="258" mass="28249">MDTNNFPQKFGIILWIIGAFLSIFLALKSWEVISKLNVPDFNRPTISVSGQAKKFVRPDIGQINFSVLAQADDVSKAETEATNKINKVIEALKEAGIAENDIKATNYSISPRYGRTKAISNIYPPDIPSDIIGYEVSQNLEVKIRDTKKTGEIISKAAGAGANQIGGLSFTIEKPEVVQAELRQQAIEDAKKNARELEKNLGLRLGKIISFNESGGYPIYRDYAFGKGMGGAEMSAVPQLPVGENEVNVNVNIIYQVK</sequence>
<keyword evidence="1" id="KW-1133">Transmembrane helix</keyword>
<dbReference type="EMBL" id="LCDF01000013">
    <property type="protein sequence ID" value="KKS47789.1"/>
    <property type="molecule type" value="Genomic_DNA"/>
</dbReference>
<dbReference type="STRING" id="1618659.UV11_C0013G0013"/>
<dbReference type="InterPro" id="IPR052022">
    <property type="entry name" value="26kDa_periplasmic_antigen"/>
</dbReference>
<dbReference type="InterPro" id="IPR007497">
    <property type="entry name" value="SIMPL/DUF541"/>
</dbReference>
<dbReference type="PANTHER" id="PTHR34387:SF1">
    <property type="entry name" value="PERIPLASMIC IMMUNOGENIC PROTEIN"/>
    <property type="match status" value="1"/>
</dbReference>
<comment type="caution">
    <text evidence="2">The sequence shown here is derived from an EMBL/GenBank/DDBJ whole genome shotgun (WGS) entry which is preliminary data.</text>
</comment>
<evidence type="ECO:0008006" key="4">
    <source>
        <dbReference type="Google" id="ProtNLM"/>
    </source>
</evidence>
<feature type="transmembrane region" description="Helical" evidence="1">
    <location>
        <begin position="6"/>
        <end position="27"/>
    </location>
</feature>
<accession>A0A0G0ZGH2</accession>
<evidence type="ECO:0000313" key="3">
    <source>
        <dbReference type="Proteomes" id="UP000034036"/>
    </source>
</evidence>
<dbReference type="Pfam" id="PF04402">
    <property type="entry name" value="SIMPL"/>
    <property type="match status" value="1"/>
</dbReference>
<organism evidence="2 3">
    <name type="scientific">Candidatus Giovannonibacteria bacterium GW2011_GWF2_42_19</name>
    <dbReference type="NCBI Taxonomy" id="1618659"/>
    <lineage>
        <taxon>Bacteria</taxon>
        <taxon>Candidatus Giovannoniibacteriota</taxon>
    </lineage>
</organism>
<dbReference type="Proteomes" id="UP000034036">
    <property type="component" value="Unassembled WGS sequence"/>
</dbReference>
<evidence type="ECO:0000256" key="1">
    <source>
        <dbReference type="SAM" id="Phobius"/>
    </source>
</evidence>
<dbReference type="PANTHER" id="PTHR34387">
    <property type="entry name" value="SLR1258 PROTEIN"/>
    <property type="match status" value="1"/>
</dbReference>
<dbReference type="GO" id="GO:0006974">
    <property type="term" value="P:DNA damage response"/>
    <property type="evidence" value="ECO:0007669"/>
    <property type="project" value="TreeGrafter"/>
</dbReference>
<keyword evidence="1" id="KW-0812">Transmembrane</keyword>
<name>A0A0G0ZGH2_9BACT</name>
<protein>
    <recommendedName>
        <fullName evidence="4">26 kDa periplasmic immunogenic protein</fullName>
    </recommendedName>
</protein>
<reference evidence="2 3" key="1">
    <citation type="journal article" date="2015" name="Nature">
        <title>rRNA introns, odd ribosomes, and small enigmatic genomes across a large radiation of phyla.</title>
        <authorList>
            <person name="Brown C.T."/>
            <person name="Hug L.A."/>
            <person name="Thomas B.C."/>
            <person name="Sharon I."/>
            <person name="Castelle C.J."/>
            <person name="Singh A."/>
            <person name="Wilkins M.J."/>
            <person name="Williams K.H."/>
            <person name="Banfield J.F."/>
        </authorList>
    </citation>
    <scope>NUCLEOTIDE SEQUENCE [LARGE SCALE GENOMIC DNA]</scope>
</reference>
<gene>
    <name evidence="2" type="ORF">UV11_C0013G0013</name>
</gene>
<dbReference type="Gene3D" id="3.30.110.170">
    <property type="entry name" value="Protein of unknown function (DUF541), domain 1"/>
    <property type="match status" value="1"/>
</dbReference>
<dbReference type="Gene3D" id="3.30.70.2970">
    <property type="entry name" value="Protein of unknown function (DUF541), domain 2"/>
    <property type="match status" value="1"/>
</dbReference>
<evidence type="ECO:0000313" key="2">
    <source>
        <dbReference type="EMBL" id="KKS47789.1"/>
    </source>
</evidence>